<dbReference type="OrthoDB" id="9807503at2"/>
<feature type="domain" description="Aminoacyl-tRNA synthetase class I anticodon-binding" evidence="10">
    <location>
        <begin position="330"/>
        <end position="425"/>
    </location>
</feature>
<sequence length="440" mass="50082">MLRFAPSPTGDMHIGNLRAAIFNYILAKQRNERFLLRIEDTDFARNIEGKDKEICSLLTLFGLQWDSLVYQSENFPRHQQFADLLLKQGKAFYCYCSKEFLENKKQEAIDSKRAFRYDDAWAECEKSEGKTPVVRLRGAQNPITYIDSIKGKLEFLPNELDSFVILREDGVPTYNFACACDDMLYDISYVVRGEDHTSNTPKQILIHKALGYDKDIAFAHLPIILNDSGKKMSKRDSASSVAWLLDEGFLPSAISNYLIAMGNHTPCEIFTLEEAIEWFDIAKVAKSPVRFDIAKLRFINHAHLSRLSEDKIALLLESSKQYASQIGALGKIYLEEASTLNELRAKINALLEPKDIGASYEGCDFSKQCKKLFEVLSQVAKNPPSSYEEFKSIAMKQSELKGKEFFKPLRILLTGASHGPDISAMYPHLREILPYILRKK</sequence>
<dbReference type="Gene3D" id="3.40.50.620">
    <property type="entry name" value="HUPs"/>
    <property type="match status" value="1"/>
</dbReference>
<feature type="short sequence motif" description="'HIGH' region" evidence="8">
    <location>
        <begin position="6"/>
        <end position="16"/>
    </location>
</feature>
<comment type="similarity">
    <text evidence="1 8">Belongs to the class-I aminoacyl-tRNA synthetase family. Glutamate--tRNA ligase type 1 subfamily.</text>
</comment>
<dbReference type="HOGENOM" id="CLU_015768_6_0_7"/>
<dbReference type="HAMAP" id="MF_00022">
    <property type="entry name" value="Glu_tRNA_synth_type1"/>
    <property type="match status" value="1"/>
</dbReference>
<dbReference type="EMBL" id="AZJI01000007">
    <property type="protein sequence ID" value="ETD22710.1"/>
    <property type="molecule type" value="Genomic_DNA"/>
</dbReference>
<comment type="function">
    <text evidence="8">Catalyzes the attachment of glutamate to tRNA(Glu) in a two-step reaction: glutamate is first activated by ATP to form Glu-AMP and then transferred to the acceptor end of tRNA(Glu).</text>
</comment>
<evidence type="ECO:0000256" key="4">
    <source>
        <dbReference type="ARBA" id="ARBA00022741"/>
    </source>
</evidence>
<dbReference type="Proteomes" id="UP000018731">
    <property type="component" value="Unassembled WGS sequence"/>
</dbReference>
<dbReference type="Gene3D" id="1.10.10.350">
    <property type="match status" value="1"/>
</dbReference>
<dbReference type="PANTHER" id="PTHR43311">
    <property type="entry name" value="GLUTAMATE--TRNA LIGASE"/>
    <property type="match status" value="1"/>
</dbReference>
<dbReference type="InterPro" id="IPR000924">
    <property type="entry name" value="Glu/Gln-tRNA-synth"/>
</dbReference>
<dbReference type="SUPFAM" id="SSF48163">
    <property type="entry name" value="An anticodon-binding domain of class I aminoacyl-tRNA synthetases"/>
    <property type="match status" value="1"/>
</dbReference>
<dbReference type="RefSeq" id="WP_023928244.1">
    <property type="nucleotide sequence ID" value="NZ_KI669455.1"/>
</dbReference>
<dbReference type="EC" id="6.1.1.17" evidence="8"/>
<evidence type="ECO:0000313" key="11">
    <source>
        <dbReference type="EMBL" id="ETD22710.1"/>
    </source>
</evidence>
<dbReference type="PANTHER" id="PTHR43311:SF2">
    <property type="entry name" value="GLUTAMATE--TRNA LIGASE, MITOCHONDRIAL-RELATED"/>
    <property type="match status" value="1"/>
</dbReference>
<keyword evidence="12" id="KW-1185">Reference proteome</keyword>
<dbReference type="AlphaFoldDB" id="V8C6Q3"/>
<evidence type="ECO:0000256" key="3">
    <source>
        <dbReference type="ARBA" id="ARBA00022598"/>
    </source>
</evidence>
<evidence type="ECO:0000313" key="12">
    <source>
        <dbReference type="Proteomes" id="UP000018731"/>
    </source>
</evidence>
<evidence type="ECO:0000259" key="10">
    <source>
        <dbReference type="Pfam" id="PF19269"/>
    </source>
</evidence>
<protein>
    <recommendedName>
        <fullName evidence="8">Glutamate--tRNA ligase</fullName>
        <ecNumber evidence="8">6.1.1.17</ecNumber>
    </recommendedName>
    <alternativeName>
        <fullName evidence="8">Glutamyl-tRNA synthetase</fullName>
        <shortName evidence="8">GluRS</shortName>
    </alternativeName>
</protein>
<dbReference type="PATRIC" id="fig|1357400.3.peg.2030"/>
<dbReference type="InterPro" id="IPR014729">
    <property type="entry name" value="Rossmann-like_a/b/a_fold"/>
</dbReference>
<evidence type="ECO:0000256" key="7">
    <source>
        <dbReference type="ARBA" id="ARBA00023146"/>
    </source>
</evidence>
<dbReference type="Pfam" id="PF19269">
    <property type="entry name" value="Anticodon_2"/>
    <property type="match status" value="1"/>
</dbReference>
<keyword evidence="3 8" id="KW-0436">Ligase</keyword>
<dbReference type="InterPro" id="IPR004527">
    <property type="entry name" value="Glu-tRNA-ligase_bac/mito"/>
</dbReference>
<keyword evidence="8" id="KW-0479">Metal-binding</keyword>
<evidence type="ECO:0000259" key="9">
    <source>
        <dbReference type="Pfam" id="PF00749"/>
    </source>
</evidence>
<feature type="domain" description="Glutamyl/glutaminyl-tRNA synthetase class Ib catalytic" evidence="9">
    <location>
        <begin position="3"/>
        <end position="297"/>
    </location>
</feature>
<comment type="caution">
    <text evidence="11">The sequence shown here is derived from an EMBL/GenBank/DDBJ whole genome shotgun (WGS) entry which is preliminary data.</text>
</comment>
<keyword evidence="6 8" id="KW-0648">Protein biosynthesis</keyword>
<keyword evidence="8" id="KW-0862">Zinc</keyword>
<dbReference type="GO" id="GO:0005524">
    <property type="term" value="F:ATP binding"/>
    <property type="evidence" value="ECO:0007669"/>
    <property type="project" value="UniProtKB-UniRule"/>
</dbReference>
<gene>
    <name evidence="8" type="primary">gltX</name>
    <name evidence="11" type="ORF">HMPREF2086_01509</name>
</gene>
<feature type="binding site" evidence="8">
    <location>
        <position position="96"/>
    </location>
    <ligand>
        <name>Zn(2+)</name>
        <dbReference type="ChEBI" id="CHEBI:29105"/>
    </ligand>
</feature>
<dbReference type="GO" id="GO:0004818">
    <property type="term" value="F:glutamate-tRNA ligase activity"/>
    <property type="evidence" value="ECO:0007669"/>
    <property type="project" value="UniProtKB-UniRule"/>
</dbReference>
<keyword evidence="7 8" id="KW-0030">Aminoacyl-tRNA synthetase</keyword>
<reference evidence="11 12" key="1">
    <citation type="journal article" date="2014" name="Genome Announc.">
        <title>Draft genome sequences of six enterohepatic helicobacter species isolated from humans and one from rhesus macaques.</title>
        <authorList>
            <person name="Shen Z."/>
            <person name="Sheh A."/>
            <person name="Young S.K."/>
            <person name="Abouelliel A."/>
            <person name="Ward D.V."/>
            <person name="Earl A.M."/>
            <person name="Fox J.G."/>
        </authorList>
    </citation>
    <scope>NUCLEOTIDE SEQUENCE [LARGE SCALE GENOMIC DNA]</scope>
    <source>
        <strain evidence="11 12">MIT 99-5501</strain>
    </source>
</reference>
<dbReference type="GO" id="GO:0005829">
    <property type="term" value="C:cytosol"/>
    <property type="evidence" value="ECO:0007669"/>
    <property type="project" value="TreeGrafter"/>
</dbReference>
<dbReference type="Pfam" id="PF00749">
    <property type="entry name" value="tRNA-synt_1c"/>
    <property type="match status" value="1"/>
</dbReference>
<evidence type="ECO:0000256" key="2">
    <source>
        <dbReference type="ARBA" id="ARBA00022490"/>
    </source>
</evidence>
<comment type="subunit">
    <text evidence="8">Monomer.</text>
</comment>
<dbReference type="PROSITE" id="PS00178">
    <property type="entry name" value="AA_TRNA_LIGASE_I"/>
    <property type="match status" value="1"/>
</dbReference>
<feature type="binding site" evidence="8">
    <location>
        <position position="234"/>
    </location>
    <ligand>
        <name>ATP</name>
        <dbReference type="ChEBI" id="CHEBI:30616"/>
    </ligand>
</feature>
<dbReference type="NCBIfam" id="TIGR00464">
    <property type="entry name" value="gltX_bact"/>
    <property type="match status" value="1"/>
</dbReference>
<keyword evidence="4 8" id="KW-0547">Nucleotide-binding</keyword>
<feature type="binding site" evidence="8">
    <location>
        <position position="94"/>
    </location>
    <ligand>
        <name>Zn(2+)</name>
        <dbReference type="ChEBI" id="CHEBI:29105"/>
    </ligand>
</feature>
<dbReference type="InterPro" id="IPR001412">
    <property type="entry name" value="aa-tRNA-synth_I_CS"/>
</dbReference>
<proteinExistence type="inferred from homology"/>
<feature type="short sequence motif" description="'KMSKS' region" evidence="8">
    <location>
        <begin position="231"/>
        <end position="235"/>
    </location>
</feature>
<comment type="subcellular location">
    <subcellularLocation>
        <location evidence="8">Cytoplasm</location>
    </subcellularLocation>
</comment>
<dbReference type="GO" id="GO:0008270">
    <property type="term" value="F:zinc ion binding"/>
    <property type="evidence" value="ECO:0007669"/>
    <property type="project" value="UniProtKB-UniRule"/>
</dbReference>
<dbReference type="eggNOG" id="COG0008">
    <property type="taxonomic scope" value="Bacteria"/>
</dbReference>
<accession>V8C6Q3</accession>
<dbReference type="InterPro" id="IPR020751">
    <property type="entry name" value="aa-tRNA-synth_I_codon-bd_sub2"/>
</dbReference>
<evidence type="ECO:0000256" key="6">
    <source>
        <dbReference type="ARBA" id="ARBA00022917"/>
    </source>
</evidence>
<evidence type="ECO:0000256" key="8">
    <source>
        <dbReference type="HAMAP-Rule" id="MF_00022"/>
    </source>
</evidence>
<dbReference type="GO" id="GO:0006424">
    <property type="term" value="P:glutamyl-tRNA aminoacylation"/>
    <property type="evidence" value="ECO:0007669"/>
    <property type="project" value="UniProtKB-UniRule"/>
</dbReference>
<dbReference type="SUPFAM" id="SSF52374">
    <property type="entry name" value="Nucleotidylyl transferase"/>
    <property type="match status" value="1"/>
</dbReference>
<name>V8C6Q3_9HELI</name>
<dbReference type="InterPro" id="IPR008925">
    <property type="entry name" value="aa_tRNA-synth_I_cd-bd_sf"/>
</dbReference>
<dbReference type="GO" id="GO:0000049">
    <property type="term" value="F:tRNA binding"/>
    <property type="evidence" value="ECO:0007669"/>
    <property type="project" value="InterPro"/>
</dbReference>
<dbReference type="InterPro" id="IPR045462">
    <property type="entry name" value="aa-tRNA-synth_I_cd-bd"/>
</dbReference>
<keyword evidence="2 8" id="KW-0963">Cytoplasm</keyword>
<dbReference type="PRINTS" id="PR00987">
    <property type="entry name" value="TRNASYNTHGLU"/>
</dbReference>
<comment type="catalytic activity">
    <reaction evidence="8">
        <text>tRNA(Glu) + L-glutamate + ATP = L-glutamyl-tRNA(Glu) + AMP + diphosphate</text>
        <dbReference type="Rhea" id="RHEA:23540"/>
        <dbReference type="Rhea" id="RHEA-COMP:9663"/>
        <dbReference type="Rhea" id="RHEA-COMP:9680"/>
        <dbReference type="ChEBI" id="CHEBI:29985"/>
        <dbReference type="ChEBI" id="CHEBI:30616"/>
        <dbReference type="ChEBI" id="CHEBI:33019"/>
        <dbReference type="ChEBI" id="CHEBI:78442"/>
        <dbReference type="ChEBI" id="CHEBI:78520"/>
        <dbReference type="ChEBI" id="CHEBI:456215"/>
        <dbReference type="EC" id="6.1.1.17"/>
    </reaction>
</comment>
<dbReference type="InterPro" id="IPR020058">
    <property type="entry name" value="Glu/Gln-tRNA-synth_Ib_cat-dom"/>
</dbReference>
<evidence type="ECO:0000256" key="5">
    <source>
        <dbReference type="ARBA" id="ARBA00022840"/>
    </source>
</evidence>
<organism evidence="11 12">
    <name type="scientific">Helicobacter macacae MIT 99-5501</name>
    <dbReference type="NCBI Taxonomy" id="1357400"/>
    <lineage>
        <taxon>Bacteria</taxon>
        <taxon>Pseudomonadati</taxon>
        <taxon>Campylobacterota</taxon>
        <taxon>Epsilonproteobacteria</taxon>
        <taxon>Campylobacterales</taxon>
        <taxon>Helicobacteraceae</taxon>
        <taxon>Helicobacter</taxon>
    </lineage>
</organism>
<feature type="binding site" evidence="8">
    <location>
        <position position="124"/>
    </location>
    <ligand>
        <name>Zn(2+)</name>
        <dbReference type="ChEBI" id="CHEBI:29105"/>
    </ligand>
</feature>
<dbReference type="STRING" id="1357400.HMPREF2086_01509"/>
<feature type="binding site" evidence="8">
    <location>
        <position position="125"/>
    </location>
    <ligand>
        <name>Zn(2+)</name>
        <dbReference type="ChEBI" id="CHEBI:29105"/>
    </ligand>
</feature>
<comment type="cofactor">
    <cofactor evidence="8">
        <name>Zn(2+)</name>
        <dbReference type="ChEBI" id="CHEBI:29105"/>
    </cofactor>
    <text evidence="8">Binds 1 zinc ion per subunit.</text>
</comment>
<evidence type="ECO:0000256" key="1">
    <source>
        <dbReference type="ARBA" id="ARBA00007894"/>
    </source>
</evidence>
<dbReference type="InterPro" id="IPR049940">
    <property type="entry name" value="GluQ/Sye"/>
</dbReference>
<keyword evidence="5 8" id="KW-0067">ATP-binding</keyword>